<sequence>MKKAILVFILSIIVLFLSGCIQSGSNTVRDNLAANDSGIGSDIKIPEFETTQELKKFSSAKELQEFLKANAAQQGGGVYGGYFTGVGRGDMVTGVIPPMPMVVATSAEVVQKLRHRRPFQRRPPFREHPTIQKRMSR</sequence>
<evidence type="ECO:0000313" key="2">
    <source>
        <dbReference type="Proteomes" id="UP000218615"/>
    </source>
</evidence>
<organism evidence="1 2">
    <name type="scientific">Candidatus Methanoperedens nitratireducens</name>
    <dbReference type="NCBI Taxonomy" id="1392998"/>
    <lineage>
        <taxon>Archaea</taxon>
        <taxon>Methanobacteriati</taxon>
        <taxon>Methanobacteriota</taxon>
        <taxon>Stenosarchaea group</taxon>
        <taxon>Methanomicrobia</taxon>
        <taxon>Methanosarcinales</taxon>
        <taxon>ANME-2 cluster</taxon>
        <taxon>Candidatus Methanoperedentaceae</taxon>
        <taxon>Candidatus Methanoperedens</taxon>
    </lineage>
</organism>
<dbReference type="EMBL" id="FZMP01000224">
    <property type="protein sequence ID" value="SNQ62492.1"/>
    <property type="molecule type" value="Genomic_DNA"/>
</dbReference>
<name>A0A284VT99_9EURY</name>
<dbReference type="RefSeq" id="WP_096207044.1">
    <property type="nucleotide sequence ID" value="NZ_FZMP01000224.1"/>
</dbReference>
<evidence type="ECO:0000313" key="1">
    <source>
        <dbReference type="EMBL" id="SNQ62492.1"/>
    </source>
</evidence>
<proteinExistence type="predicted"/>
<keyword evidence="2" id="KW-1185">Reference proteome</keyword>
<dbReference type="Proteomes" id="UP000218615">
    <property type="component" value="Unassembled WGS sequence"/>
</dbReference>
<dbReference type="PROSITE" id="PS51257">
    <property type="entry name" value="PROKAR_LIPOPROTEIN"/>
    <property type="match status" value="1"/>
</dbReference>
<reference evidence="2" key="1">
    <citation type="submission" date="2017-06" db="EMBL/GenBank/DDBJ databases">
        <authorList>
            <person name="Cremers G."/>
        </authorList>
    </citation>
    <scope>NUCLEOTIDE SEQUENCE [LARGE SCALE GENOMIC DNA]</scope>
</reference>
<dbReference type="AlphaFoldDB" id="A0A284VT99"/>
<protein>
    <recommendedName>
        <fullName evidence="3">Lipoprotein</fullName>
    </recommendedName>
</protein>
<evidence type="ECO:0008006" key="3">
    <source>
        <dbReference type="Google" id="ProtNLM"/>
    </source>
</evidence>
<accession>A0A284VT99</accession>
<gene>
    <name evidence="1" type="ORF">MNV_750007</name>
</gene>